<evidence type="ECO:0000256" key="1">
    <source>
        <dbReference type="ARBA" id="ARBA00022729"/>
    </source>
</evidence>
<dbReference type="Proteomes" id="UP001626593">
    <property type="component" value="Chromosome"/>
</dbReference>
<feature type="signal peptide" evidence="2">
    <location>
        <begin position="1"/>
        <end position="24"/>
    </location>
</feature>
<dbReference type="InterPro" id="IPR018389">
    <property type="entry name" value="DctP_fam"/>
</dbReference>
<sequence length="341" mass="37357">MSGLSIFRKLLLGALCVVAGGAVASETIELKMHSQIVESRPEAKYLQQFAEDVAARSNGRLKINVFHAGSLGLKDADLLRIMQAGAVDMAMLYGEYFTRDAPELGVVYVQGAIRNPQQHLQLLPTMRAIYEEGYSKWRIHTVGGVVSPVFNVGVHCKEPVNSLAQLKGKKLRVWGSHLVGTFQGLDVAAQVIPQNSMYMALQTGVVDCAYYLSTVAKTVSIQEVAKYEAYMHPWAAVPWMFGVSDKAWSRLPKDLQSVLVEAGEAMWAKTRDAAVSPDRESAAIEERKALGITMLQPFSQGDVSTFVAASDKAWADMAKSAGPKGIEYYQRMREAIAKLTP</sequence>
<evidence type="ECO:0000313" key="4">
    <source>
        <dbReference type="Proteomes" id="UP001626593"/>
    </source>
</evidence>
<gene>
    <name evidence="3" type="primary">dctP</name>
    <name evidence="3" type="ORF">U5817_10305</name>
</gene>
<protein>
    <submittedName>
        <fullName evidence="3">TRAP transporter substrate-binding protein DctP</fullName>
    </submittedName>
</protein>
<dbReference type="RefSeq" id="WP_407280659.1">
    <property type="nucleotide sequence ID" value="NZ_CP141259.1"/>
</dbReference>
<accession>A0ABZ1AWC4</accession>
<evidence type="ECO:0000256" key="2">
    <source>
        <dbReference type="SAM" id="SignalP"/>
    </source>
</evidence>
<evidence type="ECO:0000313" key="3">
    <source>
        <dbReference type="EMBL" id="WRL48418.1"/>
    </source>
</evidence>
<dbReference type="EMBL" id="CP141259">
    <property type="protein sequence ID" value="WRL48418.1"/>
    <property type="molecule type" value="Genomic_DNA"/>
</dbReference>
<dbReference type="InterPro" id="IPR038404">
    <property type="entry name" value="TRAP_DctP_sf"/>
</dbReference>
<dbReference type="PANTHER" id="PTHR33376:SF5">
    <property type="entry name" value="EXTRACYTOPLASMIC SOLUTE RECEPTOR PROTEIN"/>
    <property type="match status" value="1"/>
</dbReference>
<name>A0ABZ1AWC4_AROEV</name>
<keyword evidence="1 2" id="KW-0732">Signal</keyword>
<dbReference type="PANTHER" id="PTHR33376">
    <property type="match status" value="1"/>
</dbReference>
<dbReference type="SUPFAM" id="SSF53850">
    <property type="entry name" value="Periplasmic binding protein-like II"/>
    <property type="match status" value="1"/>
</dbReference>
<organism evidence="3 4">
    <name type="scientific">Aromatoleum evansii</name>
    <name type="common">Azoarcus evansii</name>
    <dbReference type="NCBI Taxonomy" id="59406"/>
    <lineage>
        <taxon>Bacteria</taxon>
        <taxon>Pseudomonadati</taxon>
        <taxon>Pseudomonadota</taxon>
        <taxon>Betaproteobacteria</taxon>
        <taxon>Rhodocyclales</taxon>
        <taxon>Rhodocyclaceae</taxon>
        <taxon>Aromatoleum</taxon>
    </lineage>
</organism>
<dbReference type="Pfam" id="PF03480">
    <property type="entry name" value="DctP"/>
    <property type="match status" value="1"/>
</dbReference>
<keyword evidence="4" id="KW-1185">Reference proteome</keyword>
<proteinExistence type="predicted"/>
<dbReference type="Gene3D" id="3.40.190.170">
    <property type="entry name" value="Bacterial extracellular solute-binding protein, family 7"/>
    <property type="match status" value="1"/>
</dbReference>
<feature type="chain" id="PRO_5046606162" evidence="2">
    <location>
        <begin position="25"/>
        <end position="341"/>
    </location>
</feature>
<reference evidence="3 4" key="1">
    <citation type="submission" date="2023-12" db="EMBL/GenBank/DDBJ databases">
        <title>A. evansii MAY27, complete genome.</title>
        <authorList>
            <person name="Wang Y."/>
        </authorList>
    </citation>
    <scope>NUCLEOTIDE SEQUENCE [LARGE SCALE GENOMIC DNA]</scope>
    <source>
        <strain evidence="3 4">MAY27</strain>
    </source>
</reference>
<dbReference type="NCBIfam" id="NF037995">
    <property type="entry name" value="TRAP_S1"/>
    <property type="match status" value="1"/>
</dbReference>